<protein>
    <submittedName>
        <fullName evidence="2">Uncharacterized protein</fullName>
    </submittedName>
</protein>
<comment type="caution">
    <text evidence="2">The sequence shown here is derived from an EMBL/GenBank/DDBJ whole genome shotgun (WGS) entry which is preliminary data.</text>
</comment>
<keyword evidence="1" id="KW-0472">Membrane</keyword>
<gene>
    <name evidence="2" type="ORF">HUG17_9148</name>
</gene>
<reference evidence="2" key="2">
    <citation type="journal article" date="2021" name="World Allergy Organ. J.">
        <title>Chromosome-level assembly of Dermatophagoides farinae genome and transcriptome reveals two novel allergens Der f 37 and Der f 39.</title>
        <authorList>
            <person name="Chen J."/>
            <person name="Cai Z."/>
            <person name="Fan D."/>
            <person name="Hu J."/>
            <person name="Hou Y."/>
            <person name="He Y."/>
            <person name="Zhang Z."/>
            <person name="Zhao Z."/>
            <person name="Gao P."/>
            <person name="Hu W."/>
            <person name="Sun J."/>
            <person name="Li J."/>
            <person name="Ji K."/>
        </authorList>
    </citation>
    <scope>NUCLEOTIDE SEQUENCE</scope>
    <source>
        <strain evidence="2">JKM2019</strain>
    </source>
</reference>
<evidence type="ECO:0000313" key="2">
    <source>
        <dbReference type="EMBL" id="KAH7638043.1"/>
    </source>
</evidence>
<evidence type="ECO:0000256" key="1">
    <source>
        <dbReference type="SAM" id="Phobius"/>
    </source>
</evidence>
<feature type="transmembrane region" description="Helical" evidence="1">
    <location>
        <begin position="15"/>
        <end position="35"/>
    </location>
</feature>
<keyword evidence="1" id="KW-0812">Transmembrane</keyword>
<dbReference type="AlphaFoldDB" id="A0A9D4NTG1"/>
<name>A0A9D4NTG1_DERFA</name>
<dbReference type="Proteomes" id="UP000828236">
    <property type="component" value="Unassembled WGS sequence"/>
</dbReference>
<sequence length="136" mass="16469">MLNTPWILLFYKKILVGYLFILVAIIGIFFSYGLYYQIASLPSNNEQCIRALLRWLARTQWSTRFMLQGKSRWHKNHPIKWRQSIKANLFVQMMTINRFGYTCGNLFEINKYKFFQLMLWNLPFILMFYKQIAGIY</sequence>
<accession>A0A9D4NTG1</accession>
<dbReference type="EMBL" id="SDOV01000008">
    <property type="protein sequence ID" value="KAH7638043.1"/>
    <property type="molecule type" value="Genomic_DNA"/>
</dbReference>
<reference evidence="2" key="1">
    <citation type="submission" date="2020-06" db="EMBL/GenBank/DDBJ databases">
        <authorList>
            <person name="Ji K."/>
            <person name="Li J."/>
        </authorList>
    </citation>
    <scope>NUCLEOTIDE SEQUENCE</scope>
    <source>
        <strain evidence="2">JKM2019</strain>
        <tissue evidence="2">Whole body</tissue>
    </source>
</reference>
<organism evidence="2">
    <name type="scientific">Dermatophagoides farinae</name>
    <name type="common">American house dust mite</name>
    <dbReference type="NCBI Taxonomy" id="6954"/>
    <lineage>
        <taxon>Eukaryota</taxon>
        <taxon>Metazoa</taxon>
        <taxon>Ecdysozoa</taxon>
        <taxon>Arthropoda</taxon>
        <taxon>Chelicerata</taxon>
        <taxon>Arachnida</taxon>
        <taxon>Acari</taxon>
        <taxon>Acariformes</taxon>
        <taxon>Sarcoptiformes</taxon>
        <taxon>Astigmata</taxon>
        <taxon>Psoroptidia</taxon>
        <taxon>Analgoidea</taxon>
        <taxon>Pyroglyphidae</taxon>
        <taxon>Dermatophagoidinae</taxon>
        <taxon>Dermatophagoides</taxon>
    </lineage>
</organism>
<proteinExistence type="predicted"/>
<keyword evidence="1" id="KW-1133">Transmembrane helix</keyword>